<evidence type="ECO:0000256" key="2">
    <source>
        <dbReference type="SAM" id="Phobius"/>
    </source>
</evidence>
<keyword evidence="2" id="KW-0812">Transmembrane</keyword>
<evidence type="ECO:0008006" key="5">
    <source>
        <dbReference type="Google" id="ProtNLM"/>
    </source>
</evidence>
<protein>
    <recommendedName>
        <fullName evidence="5">YvrJ protein family protein</fullName>
    </recommendedName>
</protein>
<keyword evidence="2" id="KW-1133">Transmembrane helix</keyword>
<evidence type="ECO:0000313" key="4">
    <source>
        <dbReference type="Proteomes" id="UP000199488"/>
    </source>
</evidence>
<dbReference type="Proteomes" id="UP000199488">
    <property type="component" value="Unassembled WGS sequence"/>
</dbReference>
<dbReference type="EMBL" id="FNNC01000004">
    <property type="protein sequence ID" value="SDW67398.1"/>
    <property type="molecule type" value="Genomic_DNA"/>
</dbReference>
<keyword evidence="2" id="KW-0472">Membrane</keyword>
<proteinExistence type="predicted"/>
<dbReference type="AlphaFoldDB" id="A0A1H2VGJ3"/>
<evidence type="ECO:0000313" key="3">
    <source>
        <dbReference type="EMBL" id="SDW67398.1"/>
    </source>
</evidence>
<dbReference type="RefSeq" id="WP_091614647.1">
    <property type="nucleotide sequence ID" value="NZ_FNNC01000004.1"/>
</dbReference>
<accession>A0A1H2VGJ3</accession>
<organism evidence="3 4">
    <name type="scientific">Marinococcus luteus</name>
    <dbReference type="NCBI Taxonomy" id="1122204"/>
    <lineage>
        <taxon>Bacteria</taxon>
        <taxon>Bacillati</taxon>
        <taxon>Bacillota</taxon>
        <taxon>Bacilli</taxon>
        <taxon>Bacillales</taxon>
        <taxon>Bacillaceae</taxon>
        <taxon>Marinococcus</taxon>
    </lineage>
</organism>
<feature type="region of interest" description="Disordered" evidence="1">
    <location>
        <begin position="42"/>
        <end position="62"/>
    </location>
</feature>
<feature type="transmembrane region" description="Helical" evidence="2">
    <location>
        <begin position="6"/>
        <end position="23"/>
    </location>
</feature>
<keyword evidence="4" id="KW-1185">Reference proteome</keyword>
<name>A0A1H2VGJ3_9BACI</name>
<sequence>MEEWIQLAGDQGAAVALAFFLVYRMERKLDTLIWTVQRQSEQLFSSSRNAKPPKNSMHIKKP</sequence>
<evidence type="ECO:0000256" key="1">
    <source>
        <dbReference type="SAM" id="MobiDB-lite"/>
    </source>
</evidence>
<gene>
    <name evidence="3" type="ORF">SAMN05421781_2076</name>
</gene>
<dbReference type="STRING" id="1122204.SAMN05421781_2076"/>
<reference evidence="3 4" key="1">
    <citation type="submission" date="2016-10" db="EMBL/GenBank/DDBJ databases">
        <authorList>
            <person name="de Groot N.N."/>
        </authorList>
    </citation>
    <scope>NUCLEOTIDE SEQUENCE [LARGE SCALE GENOMIC DNA]</scope>
    <source>
        <strain evidence="3 4">DSM 23126</strain>
    </source>
</reference>